<evidence type="ECO:0000256" key="1">
    <source>
        <dbReference type="SAM" id="MobiDB-lite"/>
    </source>
</evidence>
<reference evidence="3" key="1">
    <citation type="journal article" date="2022" name="Plant J.">
        <title>Strategies of tolerance reflected in two North American maple genomes.</title>
        <authorList>
            <person name="McEvoy S.L."/>
            <person name="Sezen U.U."/>
            <person name="Trouern-Trend A."/>
            <person name="McMahon S.M."/>
            <person name="Schaberg P.G."/>
            <person name="Yang J."/>
            <person name="Wegrzyn J.L."/>
            <person name="Swenson N.G."/>
        </authorList>
    </citation>
    <scope>NUCLEOTIDE SEQUENCE</scope>
    <source>
        <strain evidence="3">NS2018</strain>
    </source>
</reference>
<sequence>MPLKLFCLAKPDDDVSRLPVTSPTIGESFILSIRTTDLVALRWPRDVGEGSGSNPGIGGSAKRARAESDASELNNADVETPRKEVMGSFKSKLMSMSCPSSWIDCEANSGKLNIEQDDILVSNGPSGPMMKLSPKLKDQLHKPWANALILKNMGRFHTLGFMTTKLTQKWNLVGQWHLTDLGEEGYFVVRFQLKEDLEYVLTNGPWVIMNQYLAVQ</sequence>
<protein>
    <recommendedName>
        <fullName evidence="2">DUF4283 domain-containing protein</fullName>
    </recommendedName>
</protein>
<organism evidence="3 4">
    <name type="scientific">Acer saccharum</name>
    <name type="common">Sugar maple</name>
    <dbReference type="NCBI Taxonomy" id="4024"/>
    <lineage>
        <taxon>Eukaryota</taxon>
        <taxon>Viridiplantae</taxon>
        <taxon>Streptophyta</taxon>
        <taxon>Embryophyta</taxon>
        <taxon>Tracheophyta</taxon>
        <taxon>Spermatophyta</taxon>
        <taxon>Magnoliopsida</taxon>
        <taxon>eudicotyledons</taxon>
        <taxon>Gunneridae</taxon>
        <taxon>Pentapetalae</taxon>
        <taxon>rosids</taxon>
        <taxon>malvids</taxon>
        <taxon>Sapindales</taxon>
        <taxon>Sapindaceae</taxon>
        <taxon>Hippocastanoideae</taxon>
        <taxon>Acereae</taxon>
        <taxon>Acer</taxon>
    </lineage>
</organism>
<evidence type="ECO:0000313" key="3">
    <source>
        <dbReference type="EMBL" id="KAK0604001.1"/>
    </source>
</evidence>
<proteinExistence type="predicted"/>
<gene>
    <name evidence="3" type="ORF">LWI29_011042</name>
</gene>
<feature type="region of interest" description="Disordered" evidence="1">
    <location>
        <begin position="46"/>
        <end position="78"/>
    </location>
</feature>
<accession>A0AA39W6Y4</accession>
<dbReference type="InterPro" id="IPR040256">
    <property type="entry name" value="At4g02000-like"/>
</dbReference>
<dbReference type="Proteomes" id="UP001168877">
    <property type="component" value="Unassembled WGS sequence"/>
</dbReference>
<keyword evidence="4" id="KW-1185">Reference proteome</keyword>
<dbReference type="AlphaFoldDB" id="A0AA39W6Y4"/>
<feature type="compositionally biased region" description="Gly residues" evidence="1">
    <location>
        <begin position="49"/>
        <end position="59"/>
    </location>
</feature>
<dbReference type="InterPro" id="IPR025558">
    <property type="entry name" value="DUF4283"/>
</dbReference>
<dbReference type="PANTHER" id="PTHR31286">
    <property type="entry name" value="GLYCINE-RICH CELL WALL STRUCTURAL PROTEIN 1.8-LIKE"/>
    <property type="match status" value="1"/>
</dbReference>
<evidence type="ECO:0000259" key="2">
    <source>
        <dbReference type="Pfam" id="PF14111"/>
    </source>
</evidence>
<name>A0AA39W6Y4_ACESA</name>
<comment type="caution">
    <text evidence="3">The sequence shown here is derived from an EMBL/GenBank/DDBJ whole genome shotgun (WGS) entry which is preliminary data.</text>
</comment>
<dbReference type="PANTHER" id="PTHR31286:SF99">
    <property type="entry name" value="DUF4283 DOMAIN-CONTAINING PROTEIN"/>
    <property type="match status" value="1"/>
</dbReference>
<feature type="domain" description="DUF4283" evidence="2">
    <location>
        <begin position="144"/>
        <end position="216"/>
    </location>
</feature>
<evidence type="ECO:0000313" key="4">
    <source>
        <dbReference type="Proteomes" id="UP001168877"/>
    </source>
</evidence>
<dbReference type="EMBL" id="JAUESC010000002">
    <property type="protein sequence ID" value="KAK0604001.1"/>
    <property type="molecule type" value="Genomic_DNA"/>
</dbReference>
<reference evidence="3" key="2">
    <citation type="submission" date="2023-06" db="EMBL/GenBank/DDBJ databases">
        <authorList>
            <person name="Swenson N.G."/>
            <person name="Wegrzyn J.L."/>
            <person name="Mcevoy S.L."/>
        </authorList>
    </citation>
    <scope>NUCLEOTIDE SEQUENCE</scope>
    <source>
        <strain evidence="3">NS2018</strain>
        <tissue evidence="3">Leaf</tissue>
    </source>
</reference>
<dbReference type="Pfam" id="PF14111">
    <property type="entry name" value="DUF4283"/>
    <property type="match status" value="1"/>
</dbReference>